<protein>
    <recommendedName>
        <fullName evidence="2">Peptidoglycan binding-like domain-containing protein</fullName>
    </recommendedName>
</protein>
<organism evidence="3 4">
    <name type="scientific">Mycetocola tolaasinivorans</name>
    <dbReference type="NCBI Taxonomy" id="76635"/>
    <lineage>
        <taxon>Bacteria</taxon>
        <taxon>Bacillati</taxon>
        <taxon>Actinomycetota</taxon>
        <taxon>Actinomycetes</taxon>
        <taxon>Micrococcales</taxon>
        <taxon>Microbacteriaceae</taxon>
        <taxon>Mycetocola</taxon>
    </lineage>
</organism>
<dbReference type="EMBL" id="RCUX01000005">
    <property type="protein sequence ID" value="RLP75967.1"/>
    <property type="molecule type" value="Genomic_DNA"/>
</dbReference>
<reference evidence="3 4" key="1">
    <citation type="submission" date="2018-10" db="EMBL/GenBank/DDBJ databases">
        <authorList>
            <person name="Li J."/>
        </authorList>
    </citation>
    <scope>NUCLEOTIDE SEQUENCE [LARGE SCALE GENOMIC DNA]</scope>
    <source>
        <strain evidence="3 4">IF 016277</strain>
    </source>
</reference>
<keyword evidence="1" id="KW-0472">Membrane</keyword>
<keyword evidence="4" id="KW-1185">Reference proteome</keyword>
<gene>
    <name evidence="3" type="ORF">D9V32_07345</name>
</gene>
<dbReference type="Proteomes" id="UP000272503">
    <property type="component" value="Unassembled WGS sequence"/>
</dbReference>
<name>A0A3L7A732_9MICO</name>
<dbReference type="SUPFAM" id="SSF47090">
    <property type="entry name" value="PGBD-like"/>
    <property type="match status" value="1"/>
</dbReference>
<feature type="transmembrane region" description="Helical" evidence="1">
    <location>
        <begin position="12"/>
        <end position="36"/>
    </location>
</feature>
<dbReference type="AlphaFoldDB" id="A0A3L7A732"/>
<dbReference type="InterPro" id="IPR036366">
    <property type="entry name" value="PGBDSf"/>
</dbReference>
<dbReference type="RefSeq" id="WP_121648252.1">
    <property type="nucleotide sequence ID" value="NZ_RCUX01000005.1"/>
</dbReference>
<evidence type="ECO:0000256" key="1">
    <source>
        <dbReference type="SAM" id="Phobius"/>
    </source>
</evidence>
<proteinExistence type="predicted"/>
<dbReference type="InterPro" id="IPR002477">
    <property type="entry name" value="Peptidoglycan-bd-like"/>
</dbReference>
<evidence type="ECO:0000313" key="3">
    <source>
        <dbReference type="EMBL" id="RLP75967.1"/>
    </source>
</evidence>
<accession>A0A3L7A732</accession>
<dbReference type="OrthoDB" id="3238883at2"/>
<keyword evidence="1" id="KW-1133">Transmembrane helix</keyword>
<evidence type="ECO:0000259" key="2">
    <source>
        <dbReference type="Pfam" id="PF01471"/>
    </source>
</evidence>
<comment type="caution">
    <text evidence="3">The sequence shown here is derived from an EMBL/GenBank/DDBJ whole genome shotgun (WGS) entry which is preliminary data.</text>
</comment>
<dbReference type="InterPro" id="IPR036365">
    <property type="entry name" value="PGBD-like_sf"/>
</dbReference>
<dbReference type="Pfam" id="PF01471">
    <property type="entry name" value="PG_binding_1"/>
    <property type="match status" value="1"/>
</dbReference>
<keyword evidence="1" id="KW-0812">Transmembrane</keyword>
<dbReference type="Gene3D" id="1.10.101.10">
    <property type="entry name" value="PGBD-like superfamily/PGBD"/>
    <property type="match status" value="1"/>
</dbReference>
<evidence type="ECO:0000313" key="4">
    <source>
        <dbReference type="Proteomes" id="UP000272503"/>
    </source>
</evidence>
<sequence length="372" mass="40230">MGKNRAISDGALFSVWPLTLLWFVPLLVFALASFVIPTVESLQVRADLPESVRVGSRDLSFPLAVTAHFEIDEQPLLRSKRSGMVTDIQLVEHASLTQGQRLFDLDGEPAFLFLADRPLYRDLARGDAGKDVGELTLFLADTGLLAPGLVGERFTPAVERAVKKWQGRHFLPPTGSMDHRSLLFLPRSVNALESVSVGLGDPVEAGSEIARSTARTARVEFKPVDAAGSLNDFEDAPVTAEFSGQSFVLASPLVPESEVQAFYDALLRAGVDLSDPDQLGRSLVATGIILRVADPRRVAVAPATTVHVSSTGRQCVFLVPEEDEKSPRPIAVPRSAAVIPEIGYVIVPDSLEGREILRAPSHLPTEVRAECE</sequence>
<feature type="domain" description="Peptidoglycan binding-like" evidence="2">
    <location>
        <begin position="129"/>
        <end position="179"/>
    </location>
</feature>